<dbReference type="OMA" id="RQVACEC"/>
<dbReference type="AlphaFoldDB" id="A0A2C9VTJ9"/>
<dbReference type="PRINTS" id="PR00382">
    <property type="entry name" value="LIPIDTRNSFER"/>
</dbReference>
<dbReference type="GO" id="GO:0006869">
    <property type="term" value="P:lipid transport"/>
    <property type="evidence" value="ECO:0007669"/>
    <property type="project" value="InterPro"/>
</dbReference>
<dbReference type="STRING" id="3983.A0A2C9VTJ9"/>
<dbReference type="PROSITE" id="PS00597">
    <property type="entry name" value="PLANT_LTP"/>
    <property type="match status" value="1"/>
</dbReference>
<dbReference type="CDD" id="cd01960">
    <property type="entry name" value="nsLTP1"/>
    <property type="match status" value="1"/>
</dbReference>
<dbReference type="GO" id="GO:0008289">
    <property type="term" value="F:lipid binding"/>
    <property type="evidence" value="ECO:0007669"/>
    <property type="project" value="UniProtKB-KW"/>
</dbReference>
<keyword evidence="3" id="KW-0813">Transport</keyword>
<dbReference type="EMBL" id="CM004391">
    <property type="protein sequence ID" value="OAY49408.1"/>
    <property type="molecule type" value="Genomic_DNA"/>
</dbReference>
<feature type="signal peptide" evidence="4">
    <location>
        <begin position="1"/>
        <end position="22"/>
    </location>
</feature>
<organism evidence="6">
    <name type="scientific">Manihot esculenta</name>
    <name type="common">Cassava</name>
    <name type="synonym">Jatropha manihot</name>
    <dbReference type="NCBI Taxonomy" id="3983"/>
    <lineage>
        <taxon>Eukaryota</taxon>
        <taxon>Viridiplantae</taxon>
        <taxon>Streptophyta</taxon>
        <taxon>Embryophyta</taxon>
        <taxon>Tracheophyta</taxon>
        <taxon>Spermatophyta</taxon>
        <taxon>Magnoliopsida</taxon>
        <taxon>eudicotyledons</taxon>
        <taxon>Gunneridae</taxon>
        <taxon>Pentapetalae</taxon>
        <taxon>rosids</taxon>
        <taxon>fabids</taxon>
        <taxon>Malpighiales</taxon>
        <taxon>Euphorbiaceae</taxon>
        <taxon>Crotonoideae</taxon>
        <taxon>Manihoteae</taxon>
        <taxon>Manihot</taxon>
    </lineage>
</organism>
<dbReference type="InterPro" id="IPR016140">
    <property type="entry name" value="Bifunc_inhib/LTP/seed_store"/>
</dbReference>
<dbReference type="SUPFAM" id="SSF47699">
    <property type="entry name" value="Bifunctional inhibitor/lipid-transfer protein/seed storage 2S albumin"/>
    <property type="match status" value="1"/>
</dbReference>
<accession>A0A2C9VTJ9</accession>
<evidence type="ECO:0000256" key="1">
    <source>
        <dbReference type="ARBA" id="ARBA00009748"/>
    </source>
</evidence>
<dbReference type="InterPro" id="IPR000528">
    <property type="entry name" value="Plant_nsLTP"/>
</dbReference>
<evidence type="ECO:0000256" key="3">
    <source>
        <dbReference type="RuleBase" id="RU000628"/>
    </source>
</evidence>
<protein>
    <recommendedName>
        <fullName evidence="3">Non-specific lipid-transfer protein</fullName>
    </recommendedName>
</protein>
<evidence type="ECO:0000256" key="4">
    <source>
        <dbReference type="SAM" id="SignalP"/>
    </source>
</evidence>
<evidence type="ECO:0000313" key="6">
    <source>
        <dbReference type="EMBL" id="OAY49408.1"/>
    </source>
</evidence>
<keyword evidence="4" id="KW-0732">Signal</keyword>
<comment type="similarity">
    <text evidence="1 3">Belongs to the plant LTP family.</text>
</comment>
<evidence type="ECO:0000259" key="5">
    <source>
        <dbReference type="SMART" id="SM00499"/>
    </source>
</evidence>
<dbReference type="PANTHER" id="PTHR33076">
    <property type="entry name" value="NON-SPECIFIC LIPID-TRANSFER PROTEIN 2-RELATED"/>
    <property type="match status" value="1"/>
</dbReference>
<dbReference type="Pfam" id="PF00234">
    <property type="entry name" value="Tryp_alpha_amyl"/>
    <property type="match status" value="1"/>
</dbReference>
<comment type="function">
    <text evidence="3">Plant non-specific lipid-transfer proteins transfer phospholipids as well as galactolipids across membranes. May play a role in wax or cutin deposition in the cell walls of expanding epidermal cells and certain secretory tissues.</text>
</comment>
<name>A0A2C9VTJ9_MANES</name>
<sequence>MKGLVILALVVVALVEAMPGEAVDCRLVDASLAFCIPFLARGDGFPSPTCCLGVRNLQVLTLTTADRRAACECIKAVGARIPFINEDAASSLPQKCGVDLNIPISRTADCQSIN</sequence>
<keyword evidence="2" id="KW-1015">Disulfide bond</keyword>
<reference evidence="6" key="1">
    <citation type="submission" date="2016-02" db="EMBL/GenBank/DDBJ databases">
        <title>WGS assembly of Manihot esculenta.</title>
        <authorList>
            <person name="Bredeson J.V."/>
            <person name="Prochnik S.E."/>
            <person name="Lyons J.B."/>
            <person name="Schmutz J."/>
            <person name="Grimwood J."/>
            <person name="Vrebalov J."/>
            <person name="Bart R.S."/>
            <person name="Amuge T."/>
            <person name="Ferguson M.E."/>
            <person name="Green R."/>
            <person name="Putnam N."/>
            <person name="Stites J."/>
            <person name="Rounsley S."/>
            <person name="Rokhsar D.S."/>
        </authorList>
    </citation>
    <scope>NUCLEOTIDE SEQUENCE [LARGE SCALE GENOMIC DNA]</scope>
    <source>
        <tissue evidence="6">Leaf</tissue>
    </source>
</reference>
<evidence type="ECO:0000256" key="2">
    <source>
        <dbReference type="ARBA" id="ARBA00023157"/>
    </source>
</evidence>
<feature type="domain" description="Bifunctional inhibitor/plant lipid transfer protein/seed storage helical" evidence="5">
    <location>
        <begin position="25"/>
        <end position="110"/>
    </location>
</feature>
<gene>
    <name evidence="6" type="ORF">MANES_05G054000</name>
</gene>
<dbReference type="Gene3D" id="1.10.110.10">
    <property type="entry name" value="Plant lipid-transfer and hydrophobic proteins"/>
    <property type="match status" value="1"/>
</dbReference>
<keyword evidence="3" id="KW-0446">Lipid-binding</keyword>
<dbReference type="InterPro" id="IPR036312">
    <property type="entry name" value="Bifun_inhib/LTP/seed_sf"/>
</dbReference>
<dbReference type="SMART" id="SM00499">
    <property type="entry name" value="AAI"/>
    <property type="match status" value="1"/>
</dbReference>
<feature type="chain" id="PRO_5012926047" description="Non-specific lipid-transfer protein" evidence="4">
    <location>
        <begin position="23"/>
        <end position="114"/>
    </location>
</feature>
<proteinExistence type="inferred from homology"/>